<protein>
    <recommendedName>
        <fullName evidence="4">Conjugal transfer protein TraF</fullName>
    </recommendedName>
</protein>
<gene>
    <name evidence="2" type="ORF">CBP12_02855</name>
</gene>
<dbReference type="Proteomes" id="UP000243793">
    <property type="component" value="Chromosome"/>
</dbReference>
<proteinExistence type="predicted"/>
<keyword evidence="1" id="KW-0732">Signal</keyword>
<dbReference type="Gene3D" id="2.40.160.60">
    <property type="entry name" value="Outer membrane protein transport protein (OMPP1/FadL/TodX)"/>
    <property type="match status" value="1"/>
</dbReference>
<accession>A0A1Y0D1J7</accession>
<dbReference type="InterPro" id="IPR032811">
    <property type="entry name" value="Put_conjugal_transfer"/>
</dbReference>
<evidence type="ECO:0000313" key="3">
    <source>
        <dbReference type="Proteomes" id="UP000243793"/>
    </source>
</evidence>
<organism evidence="2 3">
    <name type="scientific">Oceanisphaera avium</name>
    <dbReference type="NCBI Taxonomy" id="1903694"/>
    <lineage>
        <taxon>Bacteria</taxon>
        <taxon>Pseudomonadati</taxon>
        <taxon>Pseudomonadota</taxon>
        <taxon>Gammaproteobacteria</taxon>
        <taxon>Aeromonadales</taxon>
        <taxon>Aeromonadaceae</taxon>
        <taxon>Oceanisphaera</taxon>
    </lineage>
</organism>
<feature type="signal peptide" evidence="1">
    <location>
        <begin position="1"/>
        <end position="25"/>
    </location>
</feature>
<reference evidence="3" key="1">
    <citation type="submission" date="2017-05" db="EMBL/GenBank/DDBJ databases">
        <authorList>
            <person name="Sung H."/>
        </authorList>
    </citation>
    <scope>NUCLEOTIDE SEQUENCE [LARGE SCALE GENOMIC DNA]</scope>
    <source>
        <strain evidence="3">AMac2203</strain>
    </source>
</reference>
<dbReference type="EMBL" id="CP021376">
    <property type="protein sequence ID" value="ART81076.1"/>
    <property type="molecule type" value="Genomic_DNA"/>
</dbReference>
<dbReference type="KEGG" id="ocm:CBP12_02855"/>
<evidence type="ECO:0000313" key="2">
    <source>
        <dbReference type="EMBL" id="ART81076.1"/>
    </source>
</evidence>
<keyword evidence="3" id="KW-1185">Reference proteome</keyword>
<feature type="chain" id="PRO_5013141147" description="Conjugal transfer protein TraF" evidence="1">
    <location>
        <begin position="26"/>
        <end position="406"/>
    </location>
</feature>
<dbReference type="OrthoDB" id="6077588at2"/>
<sequence>MIKNKLACSVSVALSSLVLSTSAFATNTYFDARNNAMGGVGVASSHYGIAALVNPALVAKDDKKTDDFSLVLPSVGIQVSDKDDLIDGIDNVSDIYDRFDAAIKNSDNLTAQIEAKNLASELRSIDAKYVDGNVGVNIVATLPARWGSASLFANGYGSVAVATNVAQSDLALLDAAAADATVAGALPNDLKLDSEGRAVAALVQDYGLALAKVVEIQGLPVHVGVTPKLQKVDTFNYATRVDDFETSDVNDSRYRDSETGFNADLGLALDYSQLTFGLSARNLIARDVDTKVIEGKKFTYQIAPLVTTGVAYRTDLGTLAADLDLTETKGFSHIKSSQYASVGGELDAWGWAQLRAGYRTDLKGDMPNMVTAGLGLSPFKVVHLDLAGMVGSDKAMGAAVTMSYTF</sequence>
<evidence type="ECO:0008006" key="4">
    <source>
        <dbReference type="Google" id="ProtNLM"/>
    </source>
</evidence>
<name>A0A1Y0D1J7_9GAMM</name>
<evidence type="ECO:0000256" key="1">
    <source>
        <dbReference type="SAM" id="SignalP"/>
    </source>
</evidence>
<dbReference type="AlphaFoldDB" id="A0A1Y0D1J7"/>
<dbReference type="Pfam" id="PF13729">
    <property type="entry name" value="TraF_2"/>
    <property type="match status" value="1"/>
</dbReference>